<evidence type="ECO:0000256" key="1">
    <source>
        <dbReference type="SAM" id="MobiDB-lite"/>
    </source>
</evidence>
<keyword evidence="4" id="KW-0378">Hydrolase</keyword>
<dbReference type="PRINTS" id="PR00111">
    <property type="entry name" value="ABHYDROLASE"/>
</dbReference>
<feature type="domain" description="AB hydrolase-1" evidence="3">
    <location>
        <begin position="98"/>
        <end position="207"/>
    </location>
</feature>
<sequence length="254" mass="27282">MPGSDERNPRALVGRSRHSSNTCGDRPTEVTLMQKNPLRHLGARRRRTVVAAALSIAALLLINTVLVDQQDAPAKGQPTLPVDGNQIHFTDDGPRDAPALVLIYGFTGSTRSWDLLVPSLARSYRVIRIDLLGHGRSAKPTGSGYAIADQGRRVGEALDRLGVSRALVVGHSTGGSVATAVAEQRRDLVTALAFIDTGPHREAFIPQGPITGLLETPVVGQLLWRLRTDSLIRKRPPSPVMSAFPRRSSTTCAA</sequence>
<protein>
    <submittedName>
        <fullName evidence="4">Alpha/beta fold hydrolase</fullName>
    </submittedName>
</protein>
<feature type="transmembrane region" description="Helical" evidence="2">
    <location>
        <begin position="48"/>
        <end position="67"/>
    </location>
</feature>
<proteinExistence type="predicted"/>
<dbReference type="InterPro" id="IPR029058">
    <property type="entry name" value="AB_hydrolase_fold"/>
</dbReference>
<keyword evidence="2" id="KW-1133">Transmembrane helix</keyword>
<dbReference type="PANTHER" id="PTHR43798">
    <property type="entry name" value="MONOACYLGLYCEROL LIPASE"/>
    <property type="match status" value="1"/>
</dbReference>
<keyword evidence="2" id="KW-0472">Membrane</keyword>
<dbReference type="SUPFAM" id="SSF53474">
    <property type="entry name" value="alpha/beta-Hydrolases"/>
    <property type="match status" value="1"/>
</dbReference>
<keyword evidence="2" id="KW-0812">Transmembrane</keyword>
<dbReference type="GO" id="GO:0016787">
    <property type="term" value="F:hydrolase activity"/>
    <property type="evidence" value="ECO:0007669"/>
    <property type="project" value="UniProtKB-KW"/>
</dbReference>
<dbReference type="InterPro" id="IPR000073">
    <property type="entry name" value="AB_hydrolase_1"/>
</dbReference>
<evidence type="ECO:0000256" key="2">
    <source>
        <dbReference type="SAM" id="Phobius"/>
    </source>
</evidence>
<evidence type="ECO:0000259" key="3">
    <source>
        <dbReference type="Pfam" id="PF00561"/>
    </source>
</evidence>
<accession>A0ABU2NHN1</accession>
<feature type="region of interest" description="Disordered" evidence="1">
    <location>
        <begin position="1"/>
        <end position="27"/>
    </location>
</feature>
<dbReference type="InterPro" id="IPR050266">
    <property type="entry name" value="AB_hydrolase_sf"/>
</dbReference>
<dbReference type="Gene3D" id="3.40.50.1820">
    <property type="entry name" value="alpha/beta hydrolase"/>
    <property type="match status" value="1"/>
</dbReference>
<dbReference type="RefSeq" id="WP_311559918.1">
    <property type="nucleotide sequence ID" value="NZ_JAVREJ010000031.1"/>
</dbReference>
<dbReference type="Proteomes" id="UP001183202">
    <property type="component" value="Unassembled WGS sequence"/>
</dbReference>
<organism evidence="4 5">
    <name type="scientific">Pseudonocardia charpentierae</name>
    <dbReference type="NCBI Taxonomy" id="3075545"/>
    <lineage>
        <taxon>Bacteria</taxon>
        <taxon>Bacillati</taxon>
        <taxon>Actinomycetota</taxon>
        <taxon>Actinomycetes</taxon>
        <taxon>Pseudonocardiales</taxon>
        <taxon>Pseudonocardiaceae</taxon>
        <taxon>Pseudonocardia</taxon>
    </lineage>
</organism>
<dbReference type="EMBL" id="JAVREJ010000031">
    <property type="protein sequence ID" value="MDT0353404.1"/>
    <property type="molecule type" value="Genomic_DNA"/>
</dbReference>
<comment type="caution">
    <text evidence="4">The sequence shown here is derived from an EMBL/GenBank/DDBJ whole genome shotgun (WGS) entry which is preliminary data.</text>
</comment>
<feature type="region of interest" description="Disordered" evidence="1">
    <location>
        <begin position="235"/>
        <end position="254"/>
    </location>
</feature>
<dbReference type="Pfam" id="PF00561">
    <property type="entry name" value="Abhydrolase_1"/>
    <property type="match status" value="1"/>
</dbReference>
<gene>
    <name evidence="4" type="ORF">RM445_28245</name>
</gene>
<keyword evidence="5" id="KW-1185">Reference proteome</keyword>
<evidence type="ECO:0000313" key="5">
    <source>
        <dbReference type="Proteomes" id="UP001183202"/>
    </source>
</evidence>
<evidence type="ECO:0000313" key="4">
    <source>
        <dbReference type="EMBL" id="MDT0353404.1"/>
    </source>
</evidence>
<name>A0ABU2NHN1_9PSEU</name>
<dbReference type="PANTHER" id="PTHR43798:SF20">
    <property type="entry name" value="2-SUCCINYL-6-HYDROXY-2,4-CYCLOHEXADIENE-1-CARBOXYLATE SYNTHASE-RELATED"/>
    <property type="match status" value="1"/>
</dbReference>
<reference evidence="5" key="1">
    <citation type="submission" date="2023-07" db="EMBL/GenBank/DDBJ databases">
        <title>30 novel species of actinomycetes from the DSMZ collection.</title>
        <authorList>
            <person name="Nouioui I."/>
        </authorList>
    </citation>
    <scope>NUCLEOTIDE SEQUENCE [LARGE SCALE GENOMIC DNA]</scope>
    <source>
        <strain evidence="5">DSM 45834</strain>
    </source>
</reference>